<keyword evidence="4" id="KW-0813">Transport</keyword>
<protein>
    <submittedName>
        <fullName evidence="17">Uncharacterized protein</fullName>
    </submittedName>
</protein>
<evidence type="ECO:0000256" key="11">
    <source>
        <dbReference type="PIRSR" id="PIRSR606687-2"/>
    </source>
</evidence>
<keyword evidence="14" id="KW-0175">Coiled coil</keyword>
<dbReference type="GO" id="GO:0003924">
    <property type="term" value="F:GTPase activity"/>
    <property type="evidence" value="ECO:0007669"/>
    <property type="project" value="InterPro"/>
</dbReference>
<sequence>MSPLDWFFYGILAALALCWFYGILPSLGLWLNYGKNWFYNILAPLGLRLNYWKNWSYSILGLRHANISFSGQDSEGKTPLYIWRNEEGMHRPENQIRPFNGQAFNWQAFNWQPYREALRRALIWQARERRVRQTFDRQALYRRSLDLDRRLRDLELDLRYFKGDEPYVMWQLFHCEHFGILQSRLEPKRVSLHKDLKRVSLYDDLLDLDTILDLDRRWLDLDRRWLDLNQQVLDRDQQVLDQSSLDLNQRRNSLHERRQSLHRERSPLDQRRQKLKEDQQSLEGSKRYAQANDRFGQAPDSGREEWDRHIEYIDSELQANDSKLQAIDGQLRALEPTQRELDLDQQAFNRDQEEFDRYQQALNRYQQALQHSRQALDLYEQALQALDPQALDRQARDLKAFYRGFVEDLPALLTHDFNSENLSIGKIKFNAFDYDNYRIAHRAWRERFEKVDAAVYFVDDADTQTYSVSFCELAALLLDDSLANVPLLILANNYDEHQGGLASDWIKQLIDNCRDINCMIRPVKVFKRSMREKGLKWLFHYI</sequence>
<dbReference type="EMBL" id="GCKF01046920">
    <property type="protein sequence ID" value="JAG93405.1"/>
    <property type="molecule type" value="Transcribed_RNA"/>
</dbReference>
<keyword evidence="9" id="KW-0333">Golgi apparatus</keyword>
<evidence type="ECO:0000256" key="5">
    <source>
        <dbReference type="ARBA" id="ARBA00022741"/>
    </source>
</evidence>
<dbReference type="GO" id="GO:0005794">
    <property type="term" value="C:Golgi apparatus"/>
    <property type="evidence" value="ECO:0007669"/>
    <property type="project" value="UniProtKB-SubCell"/>
</dbReference>
<evidence type="ECO:0000256" key="14">
    <source>
        <dbReference type="SAM" id="Coils"/>
    </source>
</evidence>
<comment type="subcellular location">
    <subcellularLocation>
        <location evidence="1">Endoplasmic reticulum</location>
    </subcellularLocation>
    <subcellularLocation>
        <location evidence="2">Golgi apparatus</location>
    </subcellularLocation>
</comment>
<dbReference type="Pfam" id="PF00025">
    <property type="entry name" value="Arf"/>
    <property type="match status" value="1"/>
</dbReference>
<keyword evidence="6" id="KW-0256">Endoplasmic reticulum</keyword>
<keyword evidence="7" id="KW-0931">ER-Golgi transport</keyword>
<dbReference type="Gene3D" id="3.40.50.300">
    <property type="entry name" value="P-loop containing nucleotide triphosphate hydrolases"/>
    <property type="match status" value="1"/>
</dbReference>
<dbReference type="SUPFAM" id="SSF52540">
    <property type="entry name" value="P-loop containing nucleoside triphosphate hydrolases"/>
    <property type="match status" value="1"/>
</dbReference>
<dbReference type="GO" id="GO:0005525">
    <property type="term" value="F:GTP binding"/>
    <property type="evidence" value="ECO:0007669"/>
    <property type="project" value="UniProtKB-KW"/>
</dbReference>
<feature type="binding site" evidence="11">
    <location>
        <position position="495"/>
    </location>
    <ligand>
        <name>GTP</name>
        <dbReference type="ChEBI" id="CHEBI:37565"/>
    </ligand>
</feature>
<evidence type="ECO:0000256" key="9">
    <source>
        <dbReference type="ARBA" id="ARBA00023034"/>
    </source>
</evidence>
<evidence type="ECO:0000256" key="10">
    <source>
        <dbReference type="ARBA" id="ARBA00023134"/>
    </source>
</evidence>
<evidence type="ECO:0000256" key="15">
    <source>
        <dbReference type="SAM" id="MobiDB-lite"/>
    </source>
</evidence>
<dbReference type="GO" id="GO:0006886">
    <property type="term" value="P:intracellular protein transport"/>
    <property type="evidence" value="ECO:0007669"/>
    <property type="project" value="InterPro"/>
</dbReference>
<evidence type="ECO:0000256" key="8">
    <source>
        <dbReference type="ARBA" id="ARBA00022927"/>
    </source>
</evidence>
<keyword evidence="16" id="KW-0472">Membrane</keyword>
<dbReference type="GO" id="GO:0046872">
    <property type="term" value="F:metal ion binding"/>
    <property type="evidence" value="ECO:0007669"/>
    <property type="project" value="UniProtKB-KW"/>
</dbReference>
<evidence type="ECO:0000256" key="1">
    <source>
        <dbReference type="ARBA" id="ARBA00004240"/>
    </source>
</evidence>
<evidence type="ECO:0000256" key="2">
    <source>
        <dbReference type="ARBA" id="ARBA00004555"/>
    </source>
</evidence>
<feature type="region of interest" description="Disordered" evidence="15">
    <location>
        <begin position="251"/>
        <end position="303"/>
    </location>
</feature>
<evidence type="ECO:0000256" key="16">
    <source>
        <dbReference type="SAM" id="Phobius"/>
    </source>
</evidence>
<dbReference type="PANTHER" id="PTHR45684">
    <property type="entry name" value="RE74312P"/>
    <property type="match status" value="1"/>
</dbReference>
<keyword evidence="16" id="KW-1133">Transmembrane helix</keyword>
<keyword evidence="8" id="KW-0653">Protein transport</keyword>
<dbReference type="GO" id="GO:0016192">
    <property type="term" value="P:vesicle-mediated transport"/>
    <property type="evidence" value="ECO:0007669"/>
    <property type="project" value="UniProtKB-KW"/>
</dbReference>
<dbReference type="InterPro" id="IPR006689">
    <property type="entry name" value="Small_GTPase_ARF/SAR"/>
</dbReference>
<evidence type="ECO:0000256" key="13">
    <source>
        <dbReference type="PIRSR" id="PIRSR606689-2"/>
    </source>
</evidence>
<accession>A0A0D6QUK3</accession>
<comment type="similarity">
    <text evidence="3">Belongs to the small GTPase superfamily. SAR1 family.</text>
</comment>
<feature type="coiled-coil region" evidence="14">
    <location>
        <begin position="348"/>
        <end position="382"/>
    </location>
</feature>
<feature type="binding site" evidence="13">
    <location>
        <position position="414"/>
    </location>
    <ligand>
        <name>Mg(2+)</name>
        <dbReference type="ChEBI" id="CHEBI:18420"/>
    </ligand>
</feature>
<evidence type="ECO:0000256" key="3">
    <source>
        <dbReference type="ARBA" id="ARBA00007507"/>
    </source>
</evidence>
<keyword evidence="5 11" id="KW-0547">Nucleotide-binding</keyword>
<feature type="transmembrane region" description="Helical" evidence="16">
    <location>
        <begin position="6"/>
        <end position="31"/>
    </location>
</feature>
<dbReference type="SMART" id="SM00178">
    <property type="entry name" value="SAR"/>
    <property type="match status" value="1"/>
</dbReference>
<evidence type="ECO:0000313" key="17">
    <source>
        <dbReference type="EMBL" id="JAG93405.1"/>
    </source>
</evidence>
<dbReference type="InterPro" id="IPR027417">
    <property type="entry name" value="P-loop_NTPase"/>
</dbReference>
<keyword evidence="13" id="KW-0460">Magnesium</keyword>
<feature type="binding site" evidence="11">
    <location>
        <position position="492"/>
    </location>
    <ligand>
        <name>GTP</name>
        <dbReference type="ChEBI" id="CHEBI:37565"/>
    </ligand>
</feature>
<keyword evidence="16" id="KW-0812">Transmembrane</keyword>
<evidence type="ECO:0000256" key="6">
    <source>
        <dbReference type="ARBA" id="ARBA00022824"/>
    </source>
</evidence>
<feature type="binding site" evidence="12">
    <location>
        <begin position="492"/>
        <end position="495"/>
    </location>
    <ligand>
        <name>GTP</name>
        <dbReference type="ChEBI" id="CHEBI:37565"/>
    </ligand>
</feature>
<name>A0A0D6QUK3_ARACU</name>
<keyword evidence="13" id="KW-0479">Metal-binding</keyword>
<evidence type="ECO:0000256" key="12">
    <source>
        <dbReference type="PIRSR" id="PIRSR606689-1"/>
    </source>
</evidence>
<keyword evidence="10 12" id="KW-0342">GTP-binding</keyword>
<dbReference type="InterPro" id="IPR006687">
    <property type="entry name" value="Small_GTPase_SAR1"/>
</dbReference>
<dbReference type="AlphaFoldDB" id="A0A0D6QUK3"/>
<organism evidence="17">
    <name type="scientific">Araucaria cunninghamii</name>
    <name type="common">Hoop pine</name>
    <name type="synonym">Moreton Bay pine</name>
    <dbReference type="NCBI Taxonomy" id="56994"/>
    <lineage>
        <taxon>Eukaryota</taxon>
        <taxon>Viridiplantae</taxon>
        <taxon>Streptophyta</taxon>
        <taxon>Embryophyta</taxon>
        <taxon>Tracheophyta</taxon>
        <taxon>Spermatophyta</taxon>
        <taxon>Pinopsida</taxon>
        <taxon>Pinidae</taxon>
        <taxon>Conifers II</taxon>
        <taxon>Araucariales</taxon>
        <taxon>Araucariaceae</taxon>
        <taxon>Araucaria</taxon>
    </lineage>
</organism>
<feature type="compositionally biased region" description="Basic and acidic residues" evidence="15">
    <location>
        <begin position="253"/>
        <end position="279"/>
    </location>
</feature>
<evidence type="ECO:0000256" key="4">
    <source>
        <dbReference type="ARBA" id="ARBA00022448"/>
    </source>
</evidence>
<evidence type="ECO:0000256" key="7">
    <source>
        <dbReference type="ARBA" id="ARBA00022892"/>
    </source>
</evidence>
<proteinExistence type="inferred from homology"/>
<dbReference type="GO" id="GO:0005783">
    <property type="term" value="C:endoplasmic reticulum"/>
    <property type="evidence" value="ECO:0007669"/>
    <property type="project" value="UniProtKB-SubCell"/>
</dbReference>
<reference evidence="17" key="1">
    <citation type="submission" date="2015-03" db="EMBL/GenBank/DDBJ databases">
        <title>A transcriptome of Araucaria cunninghamii, an australian fine timber species.</title>
        <authorList>
            <person name="Jing Yi C.J.Y."/>
            <person name="Yin San L.Y.S."/>
            <person name="Abdul Karim S.S."/>
            <person name="Wan Azmi N.N."/>
            <person name="Hercus R.R."/>
            <person name="Croft L.L."/>
        </authorList>
    </citation>
    <scope>NUCLEOTIDE SEQUENCE</scope>
    <source>
        <strain evidence="17">MI0301</strain>
        <tissue evidence="17">Leaf</tissue>
    </source>
</reference>